<proteinExistence type="predicted"/>
<evidence type="ECO:0000313" key="2">
    <source>
        <dbReference type="EMBL" id="KAK6755919.1"/>
    </source>
</evidence>
<feature type="region of interest" description="Disordered" evidence="1">
    <location>
        <begin position="55"/>
        <end position="74"/>
    </location>
</feature>
<protein>
    <submittedName>
        <fullName evidence="2">Uncharacterized protein</fullName>
    </submittedName>
</protein>
<dbReference type="EMBL" id="JAVFWL010000005">
    <property type="protein sequence ID" value="KAK6755919.1"/>
    <property type="molecule type" value="Genomic_DNA"/>
</dbReference>
<accession>A0ABR1DZU7</accession>
<sequence>MAEITLPLLNTNFEKELEDKDPRKAYASPKQCGGRMERCSPVLNTANGMAVADYPGSGYQTSRRNHRDEQSGFRPDRSMVDQLFIANRQIWVSSRPQTETRMNEQATELIDEFFDPHRSPAASLLIGNSSHPDARIGGLDSTVYGDGVAKLHGKEVLRLLLDYFWPKETSSSPCSTSSEEFVGFKLEEVNWPKMFWAEVVKEEMRTFVKDRQLRRDVMFCRTSNSEEWIASVRALTGALSNTIDSNTSKDDPPRENAGNRVRR</sequence>
<keyword evidence="3" id="KW-1185">Reference proteome</keyword>
<organism evidence="2 3">
    <name type="scientific">Necator americanus</name>
    <name type="common">Human hookworm</name>
    <dbReference type="NCBI Taxonomy" id="51031"/>
    <lineage>
        <taxon>Eukaryota</taxon>
        <taxon>Metazoa</taxon>
        <taxon>Ecdysozoa</taxon>
        <taxon>Nematoda</taxon>
        <taxon>Chromadorea</taxon>
        <taxon>Rhabditida</taxon>
        <taxon>Rhabditina</taxon>
        <taxon>Rhabditomorpha</taxon>
        <taxon>Strongyloidea</taxon>
        <taxon>Ancylostomatidae</taxon>
        <taxon>Bunostominae</taxon>
        <taxon>Necator</taxon>
    </lineage>
</organism>
<gene>
    <name evidence="2" type="primary">Necator_chrV.g19150</name>
    <name evidence="2" type="ORF">RB195_014358</name>
</gene>
<evidence type="ECO:0000256" key="1">
    <source>
        <dbReference type="SAM" id="MobiDB-lite"/>
    </source>
</evidence>
<reference evidence="2 3" key="1">
    <citation type="submission" date="2023-08" db="EMBL/GenBank/DDBJ databases">
        <title>A Necator americanus chromosomal reference genome.</title>
        <authorList>
            <person name="Ilik V."/>
            <person name="Petrzelkova K.J."/>
            <person name="Pardy F."/>
            <person name="Fuh T."/>
            <person name="Niatou-Singa F.S."/>
            <person name="Gouil Q."/>
            <person name="Baker L."/>
            <person name="Ritchie M.E."/>
            <person name="Jex A.R."/>
            <person name="Gazzola D."/>
            <person name="Li H."/>
            <person name="Toshio Fujiwara R."/>
            <person name="Zhan B."/>
            <person name="Aroian R.V."/>
            <person name="Pafco B."/>
            <person name="Schwarz E.M."/>
        </authorList>
    </citation>
    <scope>NUCLEOTIDE SEQUENCE [LARGE SCALE GENOMIC DNA]</scope>
    <source>
        <strain evidence="2 3">Aroian</strain>
        <tissue evidence="2">Whole animal</tissue>
    </source>
</reference>
<comment type="caution">
    <text evidence="2">The sequence shown here is derived from an EMBL/GenBank/DDBJ whole genome shotgun (WGS) entry which is preliminary data.</text>
</comment>
<feature type="region of interest" description="Disordered" evidence="1">
    <location>
        <begin position="241"/>
        <end position="263"/>
    </location>
</feature>
<evidence type="ECO:0000313" key="3">
    <source>
        <dbReference type="Proteomes" id="UP001303046"/>
    </source>
</evidence>
<name>A0ABR1DZU7_NECAM</name>
<dbReference type="Proteomes" id="UP001303046">
    <property type="component" value="Unassembled WGS sequence"/>
</dbReference>